<gene>
    <name evidence="1" type="ORF">GXX48_12195</name>
</gene>
<reference evidence="1 2" key="1">
    <citation type="journal article" date="2020" name="Biotechnol. Biofuels">
        <title>New insights from the biogas microbiome by comprehensive genome-resolved metagenomics of nearly 1600 species originating from multiple anaerobic digesters.</title>
        <authorList>
            <person name="Campanaro S."/>
            <person name="Treu L."/>
            <person name="Rodriguez-R L.M."/>
            <person name="Kovalovszki A."/>
            <person name="Ziels R.M."/>
            <person name="Maus I."/>
            <person name="Zhu X."/>
            <person name="Kougias P.G."/>
            <person name="Basile A."/>
            <person name="Luo G."/>
            <person name="Schluter A."/>
            <person name="Konstantinidis K.T."/>
            <person name="Angelidaki I."/>
        </authorList>
    </citation>
    <scope>NUCLEOTIDE SEQUENCE [LARGE SCALE GENOMIC DNA]</scope>
    <source>
        <strain evidence="1">AS04akNAM_66</strain>
    </source>
</reference>
<dbReference type="Proteomes" id="UP000551563">
    <property type="component" value="Unassembled WGS sequence"/>
</dbReference>
<feature type="non-terminal residue" evidence="1">
    <location>
        <position position="1"/>
    </location>
</feature>
<protein>
    <submittedName>
        <fullName evidence="1">Transcriptional regulator</fullName>
    </submittedName>
</protein>
<evidence type="ECO:0000313" key="2">
    <source>
        <dbReference type="Proteomes" id="UP000551563"/>
    </source>
</evidence>
<comment type="caution">
    <text evidence="1">The sequence shown here is derived from an EMBL/GenBank/DDBJ whole genome shotgun (WGS) entry which is preliminary data.</text>
</comment>
<name>A0A7V6PCG9_9HYPH</name>
<sequence>GKRPVCRHCLDWSERRNHLGGALGAALLNHFISQGWARREAGRVIAFSPKGAQAFSRTFELAGQIT</sequence>
<dbReference type="AlphaFoldDB" id="A0A7V6PCG9"/>
<accession>A0A7V6PCG9</accession>
<dbReference type="EMBL" id="DUMN01000352">
    <property type="protein sequence ID" value="HHV68388.1"/>
    <property type="molecule type" value="Genomic_DNA"/>
</dbReference>
<proteinExistence type="predicted"/>
<evidence type="ECO:0000313" key="1">
    <source>
        <dbReference type="EMBL" id="HHV68388.1"/>
    </source>
</evidence>
<organism evidence="1 2">
    <name type="scientific">Brucella intermedia</name>
    <dbReference type="NCBI Taxonomy" id="94625"/>
    <lineage>
        <taxon>Bacteria</taxon>
        <taxon>Pseudomonadati</taxon>
        <taxon>Pseudomonadota</taxon>
        <taxon>Alphaproteobacteria</taxon>
        <taxon>Hyphomicrobiales</taxon>
        <taxon>Brucellaceae</taxon>
        <taxon>Brucella/Ochrobactrum group</taxon>
        <taxon>Brucella</taxon>
    </lineage>
</organism>